<organism evidence="1 2">
    <name type="scientific">Flavobacterium johnsoniae (strain ATCC 17061 / DSM 2064 / JCM 8514 / BCRC 14874 / CCUG 350202 / NBRC 14942 / NCIMB 11054 / UW101)</name>
    <name type="common">Cytophaga johnsonae</name>
    <dbReference type="NCBI Taxonomy" id="376686"/>
    <lineage>
        <taxon>Bacteria</taxon>
        <taxon>Pseudomonadati</taxon>
        <taxon>Bacteroidota</taxon>
        <taxon>Flavobacteriia</taxon>
        <taxon>Flavobacteriales</taxon>
        <taxon>Flavobacteriaceae</taxon>
        <taxon>Flavobacterium</taxon>
    </lineage>
</organism>
<proteinExistence type="predicted"/>
<evidence type="ECO:0000313" key="2">
    <source>
        <dbReference type="Proteomes" id="UP000006694"/>
    </source>
</evidence>
<dbReference type="STRING" id="376686.Fjoh_4022"/>
<sequence length="147" mass="17472">MNEKIEYILNQLTDKELAYFLKFKVPTYVKTTQTDILKYIEYKRKITKSQLFSLIDKDEITSNKEFLICKRCGSDKMFAYDVKWHIPITHFNAENEFASLYQRATGKDYNKLKVECFVCGKIIINPNNERLSFWEKLLKFLSLSILS</sequence>
<protein>
    <submittedName>
        <fullName evidence="1">Uncharacterized protein</fullName>
    </submittedName>
</protein>
<dbReference type="HOGENOM" id="CLU_1765322_0_0_10"/>
<dbReference type="KEGG" id="fjo:Fjoh_4022"/>
<name>A5FCN8_FLAJ1</name>
<dbReference type="OrthoDB" id="1360666at2"/>
<keyword evidence="2" id="KW-1185">Reference proteome</keyword>
<dbReference type="Proteomes" id="UP000006694">
    <property type="component" value="Chromosome"/>
</dbReference>
<dbReference type="AlphaFoldDB" id="A5FCN8"/>
<reference evidence="1 2" key="1">
    <citation type="journal article" date="2009" name="Appl. Environ. Microbiol.">
        <title>Novel features of the polysaccharide-digesting gliding bacterium Flavobacterium johnsoniae as revealed by genome sequence analysis.</title>
        <authorList>
            <person name="McBride M.J."/>
            <person name="Xie G."/>
            <person name="Martens E.C."/>
            <person name="Lapidus A."/>
            <person name="Henrissat B."/>
            <person name="Rhodes R.G."/>
            <person name="Goltsman E."/>
            <person name="Wang W."/>
            <person name="Xu J."/>
            <person name="Hunnicutt D.W."/>
            <person name="Staroscik A.M."/>
            <person name="Hoover T.R."/>
            <person name="Cheng Y.Q."/>
            <person name="Stein J.L."/>
        </authorList>
    </citation>
    <scope>NUCLEOTIDE SEQUENCE [LARGE SCALE GENOMIC DNA]</scope>
    <source>
        <strain evidence="2">ATCC 17061 / DSM 2064 / JCM 8514 / BCRC 14874 / CCUG 350202 / NBRC 14942 / NCIMB 11054 / UW101</strain>
    </source>
</reference>
<evidence type="ECO:0000313" key="1">
    <source>
        <dbReference type="EMBL" id="ABQ07032.1"/>
    </source>
</evidence>
<dbReference type="RefSeq" id="WP_012025998.1">
    <property type="nucleotide sequence ID" value="NC_009441.1"/>
</dbReference>
<dbReference type="GeneID" id="31766940"/>
<gene>
    <name evidence="1" type="ordered locus">Fjoh_4022</name>
</gene>
<dbReference type="EMBL" id="CP000685">
    <property type="protein sequence ID" value="ABQ07032.1"/>
    <property type="molecule type" value="Genomic_DNA"/>
</dbReference>
<accession>A5FCN8</accession>